<keyword evidence="1" id="KW-0614">Plasmid</keyword>
<proteinExistence type="predicted"/>
<evidence type="ECO:0000313" key="2">
    <source>
        <dbReference type="Proteomes" id="UP000516013"/>
    </source>
</evidence>
<dbReference type="KEGG" id="ccur:IAR63_17790"/>
<keyword evidence="2" id="KW-1185">Reference proteome</keyword>
<dbReference type="RefSeq" id="WP_187707603.1">
    <property type="nucleotide sequence ID" value="NZ_CP060823.1"/>
</dbReference>
<dbReference type="Proteomes" id="UP000516013">
    <property type="component" value="Plasmid p-r.curvispora1"/>
</dbReference>
<dbReference type="AlphaFoldDB" id="A0A7H0F5X2"/>
<gene>
    <name evidence="1" type="ORF">IAR63_17790</name>
</gene>
<organism evidence="1 2">
    <name type="scientific">Cylindrospermopsis curvispora GIHE-G1</name>
    <dbReference type="NCBI Taxonomy" id="2666332"/>
    <lineage>
        <taxon>Bacteria</taxon>
        <taxon>Bacillati</taxon>
        <taxon>Cyanobacteriota</taxon>
        <taxon>Cyanophyceae</taxon>
        <taxon>Nostocales</taxon>
        <taxon>Aphanizomenonaceae</taxon>
        <taxon>Cylindrospermopsis</taxon>
    </lineage>
</organism>
<geneLocation type="plasmid" evidence="1 2">
    <name>p-r.curvispora1</name>
</geneLocation>
<accession>A0A7H0F5X2</accession>
<protein>
    <submittedName>
        <fullName evidence="1">Uncharacterized protein</fullName>
    </submittedName>
</protein>
<sequence length="214" mass="25066">MSTRIIDSSRVCFEPILTLMVSSNIITSASQYLYTIRHSKNLADILNSVNIQPSLNLCAPAPASGVILHFDPSDFLLELSHNRQPRQLKFREEKFPEEKYYESTTWVEMPDLSLIRKRIIESVFTNFYESQKDCAKAKWGKTNQWDSIWQFAWLVRNAFAHRGKINWKDRSISSVSWKNVFYQYLHDNNREIIFNEIGEGDLIILIDELDNALR</sequence>
<name>A0A7H0F5X2_9CYAN</name>
<reference evidence="1 2" key="1">
    <citation type="submission" date="2020-08" db="EMBL/GenBank/DDBJ databases">
        <title>Complete genome sequence of Raphidiopsis curvispora isolated from drinking water reservoir in South Korea.</title>
        <authorList>
            <person name="Jeong J."/>
        </authorList>
    </citation>
    <scope>NUCLEOTIDE SEQUENCE [LARGE SCALE GENOMIC DNA]</scope>
    <source>
        <strain evidence="1 2">GIHE-G1</strain>
        <plasmid evidence="1 2">p-r.curvispora1</plasmid>
    </source>
</reference>
<evidence type="ECO:0000313" key="1">
    <source>
        <dbReference type="EMBL" id="QNP31438.1"/>
    </source>
</evidence>
<dbReference type="EMBL" id="CP060823">
    <property type="protein sequence ID" value="QNP31438.1"/>
    <property type="molecule type" value="Genomic_DNA"/>
</dbReference>